<name>A0ACB7SPN5_HYAAI</name>
<accession>A0ACB7SPN5</accession>
<organism evidence="1 2">
    <name type="scientific">Hyalomma asiaticum</name>
    <name type="common">Tick</name>
    <dbReference type="NCBI Taxonomy" id="266040"/>
    <lineage>
        <taxon>Eukaryota</taxon>
        <taxon>Metazoa</taxon>
        <taxon>Ecdysozoa</taxon>
        <taxon>Arthropoda</taxon>
        <taxon>Chelicerata</taxon>
        <taxon>Arachnida</taxon>
        <taxon>Acari</taxon>
        <taxon>Parasitiformes</taxon>
        <taxon>Ixodida</taxon>
        <taxon>Ixodoidea</taxon>
        <taxon>Ixodidae</taxon>
        <taxon>Hyalomminae</taxon>
        <taxon>Hyalomma</taxon>
    </lineage>
</organism>
<proteinExistence type="predicted"/>
<evidence type="ECO:0000313" key="1">
    <source>
        <dbReference type="EMBL" id="KAH6935996.1"/>
    </source>
</evidence>
<dbReference type="EMBL" id="CM023483">
    <property type="protein sequence ID" value="KAH6935996.1"/>
    <property type="molecule type" value="Genomic_DNA"/>
</dbReference>
<evidence type="ECO:0000313" key="2">
    <source>
        <dbReference type="Proteomes" id="UP000821845"/>
    </source>
</evidence>
<sequence>MEPSRVRAMPRFSFAPLSQPVIPVAPQQSHSTLQSNDVEMTDVEGSSEGAVMMSVVESDVEMEDVSNQPAVLNNNKTPSAVCRLCAMLAMSRNTTLGTHPPIKRDTRFDNAGRPFC</sequence>
<protein>
    <submittedName>
        <fullName evidence="1">Uncharacterized protein</fullName>
    </submittedName>
</protein>
<keyword evidence="2" id="KW-1185">Reference proteome</keyword>
<gene>
    <name evidence="1" type="ORF">HPB50_012204</name>
</gene>
<comment type="caution">
    <text evidence="1">The sequence shown here is derived from an EMBL/GenBank/DDBJ whole genome shotgun (WGS) entry which is preliminary data.</text>
</comment>
<reference evidence="1" key="1">
    <citation type="submission" date="2020-05" db="EMBL/GenBank/DDBJ databases">
        <title>Large-scale comparative analyses of tick genomes elucidate their genetic diversity and vector capacities.</title>
        <authorList>
            <person name="Jia N."/>
            <person name="Wang J."/>
            <person name="Shi W."/>
            <person name="Du L."/>
            <person name="Sun Y."/>
            <person name="Zhan W."/>
            <person name="Jiang J."/>
            <person name="Wang Q."/>
            <person name="Zhang B."/>
            <person name="Ji P."/>
            <person name="Sakyi L.B."/>
            <person name="Cui X."/>
            <person name="Yuan T."/>
            <person name="Jiang B."/>
            <person name="Yang W."/>
            <person name="Lam T.T.-Y."/>
            <person name="Chang Q."/>
            <person name="Ding S."/>
            <person name="Wang X."/>
            <person name="Zhu J."/>
            <person name="Ruan X."/>
            <person name="Zhao L."/>
            <person name="Wei J."/>
            <person name="Que T."/>
            <person name="Du C."/>
            <person name="Cheng J."/>
            <person name="Dai P."/>
            <person name="Han X."/>
            <person name="Huang E."/>
            <person name="Gao Y."/>
            <person name="Liu J."/>
            <person name="Shao H."/>
            <person name="Ye R."/>
            <person name="Li L."/>
            <person name="Wei W."/>
            <person name="Wang X."/>
            <person name="Wang C."/>
            <person name="Yang T."/>
            <person name="Huo Q."/>
            <person name="Li W."/>
            <person name="Guo W."/>
            <person name="Chen H."/>
            <person name="Zhou L."/>
            <person name="Ni X."/>
            <person name="Tian J."/>
            <person name="Zhou Y."/>
            <person name="Sheng Y."/>
            <person name="Liu T."/>
            <person name="Pan Y."/>
            <person name="Xia L."/>
            <person name="Li J."/>
            <person name="Zhao F."/>
            <person name="Cao W."/>
        </authorList>
    </citation>
    <scope>NUCLEOTIDE SEQUENCE</scope>
    <source>
        <strain evidence="1">Hyas-2018</strain>
    </source>
</reference>
<dbReference type="Proteomes" id="UP000821845">
    <property type="component" value="Chromosome 3"/>
</dbReference>